<keyword evidence="4" id="KW-1185">Reference proteome</keyword>
<keyword evidence="1" id="KW-0378">Hydrolase</keyword>
<dbReference type="AlphaFoldDB" id="A0A0B6S1A6"/>
<feature type="signal peptide" evidence="2">
    <location>
        <begin position="1"/>
        <end position="23"/>
    </location>
</feature>
<reference evidence="4" key="1">
    <citation type="submission" date="2011-03" db="EMBL/GenBank/DDBJ databases">
        <authorList>
            <person name="Voget S."/>
            <person name="Streit W.R."/>
            <person name="Jaeger K.E."/>
            <person name="Daniel R."/>
        </authorList>
    </citation>
    <scope>NUCLEOTIDE SEQUENCE [LARGE SCALE GENOMIC DNA]</scope>
    <source>
        <strain evidence="4">PG1</strain>
    </source>
</reference>
<accession>A0A0B6S1A6</accession>
<reference evidence="3 4" key="2">
    <citation type="journal article" date="2016" name="Appl. Microbiol. Biotechnol.">
        <title>Mutations improving production and secretion of extracellular lipase by Burkholderia glumae PG1.</title>
        <authorList>
            <person name="Knapp A."/>
            <person name="Voget S."/>
            <person name="Gao R."/>
            <person name="Zaburannyi N."/>
            <person name="Krysciak D."/>
            <person name="Breuer M."/>
            <person name="Hauer B."/>
            <person name="Streit W.R."/>
            <person name="Muller R."/>
            <person name="Daniel R."/>
            <person name="Jaeger K.E."/>
        </authorList>
    </citation>
    <scope>NUCLEOTIDE SEQUENCE [LARGE SCALE GENOMIC DNA]</scope>
    <source>
        <strain evidence="3 4">PG1</strain>
    </source>
</reference>
<dbReference type="RefSeq" id="WP_042624627.1">
    <property type="nucleotide sequence ID" value="NZ_CP002580.1"/>
</dbReference>
<dbReference type="EMBL" id="CP002580">
    <property type="protein sequence ID" value="AJK46016.1"/>
    <property type="molecule type" value="Genomic_DNA"/>
</dbReference>
<dbReference type="PROSITE" id="PS51257">
    <property type="entry name" value="PROKAR_LIPOPROTEIN"/>
    <property type="match status" value="1"/>
</dbReference>
<proteinExistence type="predicted"/>
<protein>
    <submittedName>
        <fullName evidence="3">Phospholipase C</fullName>
    </submittedName>
</protein>
<dbReference type="HOGENOM" id="CLU_023677_0_0_4"/>
<gene>
    <name evidence="3" type="ORF">BGL_1c15000</name>
</gene>
<evidence type="ECO:0000313" key="4">
    <source>
        <dbReference type="Proteomes" id="UP000031838"/>
    </source>
</evidence>
<dbReference type="SUPFAM" id="SSF53649">
    <property type="entry name" value="Alkaline phosphatase-like"/>
    <property type="match status" value="1"/>
</dbReference>
<feature type="chain" id="PRO_5002122176" evidence="2">
    <location>
        <begin position="24"/>
        <end position="540"/>
    </location>
</feature>
<dbReference type="Gene3D" id="3.40.720.10">
    <property type="entry name" value="Alkaline Phosphatase, subunit A"/>
    <property type="match status" value="2"/>
</dbReference>
<dbReference type="Proteomes" id="UP000031838">
    <property type="component" value="Chromosome 1"/>
</dbReference>
<evidence type="ECO:0000256" key="1">
    <source>
        <dbReference type="ARBA" id="ARBA00022801"/>
    </source>
</evidence>
<evidence type="ECO:0000256" key="2">
    <source>
        <dbReference type="SAM" id="SignalP"/>
    </source>
</evidence>
<dbReference type="PANTHER" id="PTHR31956:SF1">
    <property type="entry name" value="NON-SPECIFIC PHOSPHOLIPASE C1"/>
    <property type="match status" value="1"/>
</dbReference>
<sequence length="540" mass="56743">MKKTFHRVTPIALAAAAFLGACGGNDDAPSTPPATTAPAQPAAQTLSAVKNIVVIYAENRSFDNLYGAFPGANGIQNVTAASAQQLDRDGTPLATLPKIWGGLTASGVTPAVTEAATANLPNAPFAIDDPAGFNTGIDVTTRDLYHRFYENQMQINGGKNNMFAAWADSGGLVMGHYNTNQNSLPLWKIAQQYTLADNFFMGAFGGSFLNHQYLVCACAPFYPNAGTSVAAGSISAVNADGVSLQVSSTSKASALDGAPVFVNSGNLTPDFYAVNTMQPPYQPSGNKAPAGDATLADPTLSNTLPPQTATNIGDLLNNAGVSWAWYGGAFGAALQKSQGTTPAAAADGTTLTTANFQYHHQPFNYFKNLAPGTTARAQHVLDGGINGSEFIKAIDAGTLPAVSFYKPQGNLNEHAGYANVAAGDRHIADVITHLQNSPQWSNMIVVVTYDENGGFWDHVAPPKGDRWGPGTRVPALIVSPYAKKGFVDHTQYDTASILRLITRRYSLPKLDGLKQRDDALVKNGGTAMGDLTNALTLSQN</sequence>
<dbReference type="CDD" id="cd16013">
    <property type="entry name" value="AcpA"/>
    <property type="match status" value="1"/>
</dbReference>
<dbReference type="InterPro" id="IPR017768">
    <property type="entry name" value="AcpA"/>
</dbReference>
<dbReference type="KEGG" id="bgp:BGL_1c15000"/>
<organism evidence="3 4">
    <name type="scientific">Burkholderia plantarii</name>
    <dbReference type="NCBI Taxonomy" id="41899"/>
    <lineage>
        <taxon>Bacteria</taxon>
        <taxon>Pseudomonadati</taxon>
        <taxon>Pseudomonadota</taxon>
        <taxon>Betaproteobacteria</taxon>
        <taxon>Burkholderiales</taxon>
        <taxon>Burkholderiaceae</taxon>
        <taxon>Burkholderia</taxon>
    </lineage>
</organism>
<name>A0A0B6S1A6_BURPL</name>
<dbReference type="InterPro" id="IPR007312">
    <property type="entry name" value="Phosphoesterase"/>
</dbReference>
<dbReference type="Pfam" id="PF04185">
    <property type="entry name" value="Phosphoesterase"/>
    <property type="match status" value="1"/>
</dbReference>
<keyword evidence="2" id="KW-0732">Signal</keyword>
<dbReference type="GO" id="GO:0003993">
    <property type="term" value="F:acid phosphatase activity"/>
    <property type="evidence" value="ECO:0007669"/>
    <property type="project" value="InterPro"/>
</dbReference>
<dbReference type="PANTHER" id="PTHR31956">
    <property type="entry name" value="NON-SPECIFIC PHOSPHOLIPASE C4-RELATED"/>
    <property type="match status" value="1"/>
</dbReference>
<evidence type="ECO:0000313" key="3">
    <source>
        <dbReference type="EMBL" id="AJK46016.1"/>
    </source>
</evidence>
<dbReference type="InterPro" id="IPR017850">
    <property type="entry name" value="Alkaline_phosphatase_core_sf"/>
</dbReference>
<dbReference type="NCBIfam" id="TIGR03397">
    <property type="entry name" value="acid_phos_Burk"/>
    <property type="match status" value="1"/>
</dbReference>